<reference evidence="4" key="1">
    <citation type="submission" date="2009-10" db="EMBL/GenBank/DDBJ databases">
        <title>Diversity of trophic interactions inside an arsenic-rich microbial ecosystem.</title>
        <authorList>
            <person name="Bertin P.N."/>
            <person name="Heinrich-Salmeron A."/>
            <person name="Pelletier E."/>
            <person name="Goulhen-Chollet F."/>
            <person name="Arsene-Ploetze F."/>
            <person name="Gallien S."/>
            <person name="Calteau A."/>
            <person name="Vallenet D."/>
            <person name="Casiot C."/>
            <person name="Chane-Woon-Ming B."/>
            <person name="Giloteaux L."/>
            <person name="Barakat M."/>
            <person name="Bonnefoy V."/>
            <person name="Bruneel O."/>
            <person name="Chandler M."/>
            <person name="Cleiss J."/>
            <person name="Duran R."/>
            <person name="Elbaz-Poulichet F."/>
            <person name="Fonknechten N."/>
            <person name="Lauga B."/>
            <person name="Mornico D."/>
            <person name="Ortet P."/>
            <person name="Schaeffer C."/>
            <person name="Siguier P."/>
            <person name="Alexander Thil Smith A."/>
            <person name="Van Dorsselaer A."/>
            <person name="Weissenbach J."/>
            <person name="Medigue C."/>
            <person name="Le Paslier D."/>
        </authorList>
    </citation>
    <scope>NUCLEOTIDE SEQUENCE</scope>
</reference>
<evidence type="ECO:0000313" key="4">
    <source>
        <dbReference type="EMBL" id="CBH76541.1"/>
    </source>
</evidence>
<dbReference type="EMBL" id="CABL01000019">
    <property type="protein sequence ID" value="CBH76541.1"/>
    <property type="molecule type" value="Genomic_DNA"/>
</dbReference>
<name>E6PJ99_9ZZZZ</name>
<dbReference type="HAMAP" id="MF_01114">
    <property type="entry name" value="RecX"/>
    <property type="match status" value="1"/>
</dbReference>
<proteinExistence type="inferred from homology"/>
<gene>
    <name evidence="4" type="ORF">CARN1_1023</name>
</gene>
<dbReference type="Pfam" id="PF21982">
    <property type="entry name" value="RecX_HTH1"/>
    <property type="match status" value="1"/>
</dbReference>
<organism evidence="4">
    <name type="scientific">mine drainage metagenome</name>
    <dbReference type="NCBI Taxonomy" id="410659"/>
    <lineage>
        <taxon>unclassified sequences</taxon>
        <taxon>metagenomes</taxon>
        <taxon>ecological metagenomes</taxon>
    </lineage>
</organism>
<evidence type="ECO:0000256" key="1">
    <source>
        <dbReference type="ARBA" id="ARBA00004496"/>
    </source>
</evidence>
<protein>
    <submittedName>
        <fullName evidence="4">Putative Regulatory protein recX</fullName>
    </submittedName>
</protein>
<accession>E6PJ99</accession>
<dbReference type="InterPro" id="IPR003783">
    <property type="entry name" value="Regulatory_RecX"/>
</dbReference>
<evidence type="ECO:0000256" key="2">
    <source>
        <dbReference type="ARBA" id="ARBA00022490"/>
    </source>
</evidence>
<feature type="domain" description="RecX first three-helical" evidence="3">
    <location>
        <begin position="3"/>
        <end position="42"/>
    </location>
</feature>
<dbReference type="Gene3D" id="1.10.10.10">
    <property type="entry name" value="Winged helix-like DNA-binding domain superfamily/Winged helix DNA-binding domain"/>
    <property type="match status" value="1"/>
</dbReference>
<comment type="subcellular location">
    <subcellularLocation>
        <location evidence="1">Cytoplasm</location>
    </subcellularLocation>
</comment>
<dbReference type="GO" id="GO:0005737">
    <property type="term" value="C:cytoplasm"/>
    <property type="evidence" value="ECO:0007669"/>
    <property type="project" value="UniProtKB-SubCell"/>
</dbReference>
<dbReference type="GO" id="GO:0006282">
    <property type="term" value="P:regulation of DNA repair"/>
    <property type="evidence" value="ECO:0007669"/>
    <property type="project" value="InterPro"/>
</dbReference>
<dbReference type="InterPro" id="IPR036388">
    <property type="entry name" value="WH-like_DNA-bd_sf"/>
</dbReference>
<sequence>MQAYAAALGLLARRRLTEAQLRTRLERRGYDDDAIGTAVARCKAERYLDDALFAALYVERARDAKGDRRLVGELVRRGLDAQCAQQAVADAPLCERDRCLEALAKLRRAQPRASYPSLARSLERRGFPASLIYAILREAALRDGALEGIEATLRS</sequence>
<dbReference type="PANTHER" id="PTHR33602">
    <property type="entry name" value="REGULATORY PROTEIN RECX FAMILY PROTEIN"/>
    <property type="match status" value="1"/>
</dbReference>
<evidence type="ECO:0000259" key="3">
    <source>
        <dbReference type="Pfam" id="PF21982"/>
    </source>
</evidence>
<dbReference type="AlphaFoldDB" id="E6PJ99"/>
<comment type="caution">
    <text evidence="4">The sequence shown here is derived from an EMBL/GenBank/DDBJ whole genome shotgun (WGS) entry which is preliminary data.</text>
</comment>
<dbReference type="InterPro" id="IPR053926">
    <property type="entry name" value="RecX_HTH_1st"/>
</dbReference>
<dbReference type="PANTHER" id="PTHR33602:SF1">
    <property type="entry name" value="REGULATORY PROTEIN RECX FAMILY PROTEIN"/>
    <property type="match status" value="1"/>
</dbReference>
<keyword evidence="2" id="KW-0963">Cytoplasm</keyword>